<dbReference type="EMBL" id="JAIWYP010000016">
    <property type="protein sequence ID" value="KAH3696673.1"/>
    <property type="molecule type" value="Genomic_DNA"/>
</dbReference>
<keyword evidence="21" id="KW-1185">Reference proteome</keyword>
<keyword evidence="7 17" id="KW-0808">Transferase</keyword>
<evidence type="ECO:0000256" key="16">
    <source>
        <dbReference type="ARBA" id="ARBA00023242"/>
    </source>
</evidence>
<evidence type="ECO:0000256" key="18">
    <source>
        <dbReference type="SAM" id="MobiDB-lite"/>
    </source>
</evidence>
<keyword evidence="14 17" id="KW-0233">DNA recombination</keyword>
<feature type="domain" description="Non-structural maintenance of chromosomes element 1 RING C4HC3-type" evidence="19">
    <location>
        <begin position="187"/>
        <end position="229"/>
    </location>
</feature>
<keyword evidence="12 17" id="KW-0862">Zinc</keyword>
<evidence type="ECO:0000313" key="21">
    <source>
        <dbReference type="Proteomes" id="UP000828390"/>
    </source>
</evidence>
<dbReference type="EC" id="2.3.2.27" evidence="5 17"/>
<dbReference type="GO" id="GO:0000781">
    <property type="term" value="C:chromosome, telomeric region"/>
    <property type="evidence" value="ECO:0007669"/>
    <property type="project" value="UniProtKB-SubCell"/>
</dbReference>
<evidence type="ECO:0000256" key="9">
    <source>
        <dbReference type="ARBA" id="ARBA00022763"/>
    </source>
</evidence>
<evidence type="ECO:0000256" key="15">
    <source>
        <dbReference type="ARBA" id="ARBA00023204"/>
    </source>
</evidence>
<evidence type="ECO:0000313" key="20">
    <source>
        <dbReference type="EMBL" id="KAH3696673.1"/>
    </source>
</evidence>
<evidence type="ECO:0000256" key="4">
    <source>
        <dbReference type="ARBA" id="ARBA00010258"/>
    </source>
</evidence>
<dbReference type="Gene3D" id="1.10.10.10">
    <property type="entry name" value="Winged helix-like DNA-binding domain superfamily/Winged helix DNA-binding domain"/>
    <property type="match status" value="1"/>
</dbReference>
<keyword evidence="9 17" id="KW-0227">DNA damage</keyword>
<evidence type="ECO:0000256" key="14">
    <source>
        <dbReference type="ARBA" id="ARBA00023172"/>
    </source>
</evidence>
<evidence type="ECO:0000256" key="13">
    <source>
        <dbReference type="ARBA" id="ARBA00022895"/>
    </source>
</evidence>
<gene>
    <name evidence="20" type="ORF">DPMN_084149</name>
</gene>
<dbReference type="InterPro" id="IPR036388">
    <property type="entry name" value="WH-like_DNA-bd_sf"/>
</dbReference>
<dbReference type="GO" id="GO:0005634">
    <property type="term" value="C:nucleus"/>
    <property type="evidence" value="ECO:0007669"/>
    <property type="project" value="UniProtKB-SubCell"/>
</dbReference>
<dbReference type="PANTHER" id="PTHR20973:SF0">
    <property type="entry name" value="NON-STRUCTURAL MAINTENANCE OF CHROMOSOMES ELEMENT 1 HOMOLOG"/>
    <property type="match status" value="1"/>
</dbReference>
<dbReference type="Gene3D" id="3.90.1150.220">
    <property type="match status" value="1"/>
</dbReference>
<dbReference type="GO" id="GO:0061630">
    <property type="term" value="F:ubiquitin protein ligase activity"/>
    <property type="evidence" value="ECO:0007669"/>
    <property type="project" value="UniProtKB-EC"/>
</dbReference>
<dbReference type="CDD" id="cd16493">
    <property type="entry name" value="RING-CH-C4HC3_NSE1"/>
    <property type="match status" value="1"/>
</dbReference>
<dbReference type="Gene3D" id="3.30.40.10">
    <property type="entry name" value="Zinc/RING finger domain, C3HC4 (zinc finger)"/>
    <property type="match status" value="1"/>
</dbReference>
<name>A0A9D3YA19_DREPO</name>
<evidence type="ECO:0000256" key="12">
    <source>
        <dbReference type="ARBA" id="ARBA00022833"/>
    </source>
</evidence>
<comment type="subunit">
    <text evidence="17">Component of the Smc5-Smc6 complex.</text>
</comment>
<dbReference type="Pfam" id="PF08746">
    <property type="entry name" value="zf-RING-like"/>
    <property type="match status" value="1"/>
</dbReference>
<dbReference type="GO" id="GO:0008270">
    <property type="term" value="F:zinc ion binding"/>
    <property type="evidence" value="ECO:0007669"/>
    <property type="project" value="UniProtKB-KW"/>
</dbReference>
<evidence type="ECO:0000256" key="5">
    <source>
        <dbReference type="ARBA" id="ARBA00012483"/>
    </source>
</evidence>
<proteinExistence type="inferred from homology"/>
<evidence type="ECO:0000256" key="8">
    <source>
        <dbReference type="ARBA" id="ARBA00022723"/>
    </source>
</evidence>
<evidence type="ECO:0000256" key="2">
    <source>
        <dbReference type="ARBA" id="ARBA00004123"/>
    </source>
</evidence>
<protein>
    <recommendedName>
        <fullName evidence="6 17">Non-structural maintenance of chromosomes element 1 homolog</fullName>
        <ecNumber evidence="5 17">2.3.2.27</ecNumber>
    </recommendedName>
</protein>
<evidence type="ECO:0000256" key="11">
    <source>
        <dbReference type="ARBA" id="ARBA00022786"/>
    </source>
</evidence>
<keyword evidence="13" id="KW-0779">Telomere</keyword>
<evidence type="ECO:0000256" key="3">
    <source>
        <dbReference type="ARBA" id="ARBA00004574"/>
    </source>
</evidence>
<sequence>MQKLKSSHHMFIQAFMTRGVMNGTEVFNLLKLSCEKYGDYDEASRTQLLLDYCHTINSNISMLGLEIKKGKDETNGTGYYGLVNTVESNITLLASQYTENELQFFKMLLEEFVKSESGTIGSIEALGISEKIPKKMSKTDANQLLDRFEREKWIGKSKEGRMYLGIRGVMEMEQYIFEMFEDFAVRCNMCKKLCIQGARCMNGECETRMHFHCAQRVFRGKSEKRCPECRGPWQESSQTRQADQVEME</sequence>
<evidence type="ECO:0000256" key="1">
    <source>
        <dbReference type="ARBA" id="ARBA00000900"/>
    </source>
</evidence>
<evidence type="ECO:0000256" key="17">
    <source>
        <dbReference type="RuleBase" id="RU368018"/>
    </source>
</evidence>
<keyword evidence="13" id="KW-0158">Chromosome</keyword>
<dbReference type="InterPro" id="IPR013083">
    <property type="entry name" value="Znf_RING/FYVE/PHD"/>
</dbReference>
<comment type="catalytic activity">
    <reaction evidence="1 17">
        <text>S-ubiquitinyl-[E2 ubiquitin-conjugating enzyme]-L-cysteine + [acceptor protein]-L-lysine = [E2 ubiquitin-conjugating enzyme]-L-cysteine + N(6)-ubiquitinyl-[acceptor protein]-L-lysine.</text>
        <dbReference type="EC" id="2.3.2.27"/>
    </reaction>
</comment>
<keyword evidence="10 17" id="KW-0863">Zinc-finger</keyword>
<dbReference type="InterPro" id="IPR014857">
    <property type="entry name" value="Nse1_RING_C4HC3-type"/>
</dbReference>
<dbReference type="SUPFAM" id="SSF57850">
    <property type="entry name" value="RING/U-box"/>
    <property type="match status" value="1"/>
</dbReference>
<dbReference type="Proteomes" id="UP000828390">
    <property type="component" value="Unassembled WGS sequence"/>
</dbReference>
<dbReference type="FunFam" id="1.10.10.10:FF:000270">
    <property type="entry name" value="Non-structural maintenance of chromosomes element 1 homolog"/>
    <property type="match status" value="1"/>
</dbReference>
<reference evidence="20" key="2">
    <citation type="submission" date="2020-11" db="EMBL/GenBank/DDBJ databases">
        <authorList>
            <person name="McCartney M.A."/>
            <person name="Auch B."/>
            <person name="Kono T."/>
            <person name="Mallez S."/>
            <person name="Becker A."/>
            <person name="Gohl D.M."/>
            <person name="Silverstein K.A.T."/>
            <person name="Koren S."/>
            <person name="Bechman K.B."/>
            <person name="Herman A."/>
            <person name="Abrahante J.E."/>
            <person name="Garbe J."/>
        </authorList>
    </citation>
    <scope>NUCLEOTIDE SEQUENCE</scope>
    <source>
        <strain evidence="20">Duluth1</strain>
        <tissue evidence="20">Whole animal</tissue>
    </source>
</reference>
<comment type="subcellular location">
    <subcellularLocation>
        <location evidence="3">Chromosome</location>
        <location evidence="3">Telomere</location>
    </subcellularLocation>
    <subcellularLocation>
        <location evidence="2 17">Nucleus</location>
    </subcellularLocation>
</comment>
<evidence type="ECO:0000259" key="19">
    <source>
        <dbReference type="Pfam" id="PF08746"/>
    </source>
</evidence>
<dbReference type="GO" id="GO:0030915">
    <property type="term" value="C:Smc5-Smc6 complex"/>
    <property type="evidence" value="ECO:0007669"/>
    <property type="project" value="UniProtKB-UniRule"/>
</dbReference>
<accession>A0A9D3YA19</accession>
<dbReference type="Pfam" id="PF07574">
    <property type="entry name" value="SMC_Nse1"/>
    <property type="match status" value="1"/>
</dbReference>
<dbReference type="GO" id="GO:0000724">
    <property type="term" value="P:double-strand break repair via homologous recombination"/>
    <property type="evidence" value="ECO:0007669"/>
    <property type="project" value="TreeGrafter"/>
</dbReference>
<dbReference type="PANTHER" id="PTHR20973">
    <property type="entry name" value="NON-SMC ELEMENT 1-RELATED"/>
    <property type="match status" value="1"/>
</dbReference>
<evidence type="ECO:0000256" key="6">
    <source>
        <dbReference type="ARBA" id="ARBA00019422"/>
    </source>
</evidence>
<comment type="caution">
    <text evidence="20">The sequence shown here is derived from an EMBL/GenBank/DDBJ whole genome shotgun (WGS) entry which is preliminary data.</text>
</comment>
<dbReference type="AlphaFoldDB" id="A0A9D3YA19"/>
<reference evidence="20" key="1">
    <citation type="journal article" date="2019" name="bioRxiv">
        <title>The Genome of the Zebra Mussel, Dreissena polymorpha: A Resource for Invasive Species Research.</title>
        <authorList>
            <person name="McCartney M.A."/>
            <person name="Auch B."/>
            <person name="Kono T."/>
            <person name="Mallez S."/>
            <person name="Zhang Y."/>
            <person name="Obille A."/>
            <person name="Becker A."/>
            <person name="Abrahante J.E."/>
            <person name="Garbe J."/>
            <person name="Badalamenti J.P."/>
            <person name="Herman A."/>
            <person name="Mangelson H."/>
            <person name="Liachko I."/>
            <person name="Sullivan S."/>
            <person name="Sone E.D."/>
            <person name="Koren S."/>
            <person name="Silverstein K.A.T."/>
            <person name="Beckman K.B."/>
            <person name="Gohl D.M."/>
        </authorList>
    </citation>
    <scope>NUCLEOTIDE SEQUENCE</scope>
    <source>
        <strain evidence="20">Duluth1</strain>
        <tissue evidence="20">Whole animal</tissue>
    </source>
</reference>
<feature type="region of interest" description="Disordered" evidence="18">
    <location>
        <begin position="225"/>
        <end position="248"/>
    </location>
</feature>
<keyword evidence="11 17" id="KW-0833">Ubl conjugation pathway</keyword>
<organism evidence="20 21">
    <name type="scientific">Dreissena polymorpha</name>
    <name type="common">Zebra mussel</name>
    <name type="synonym">Mytilus polymorpha</name>
    <dbReference type="NCBI Taxonomy" id="45954"/>
    <lineage>
        <taxon>Eukaryota</taxon>
        <taxon>Metazoa</taxon>
        <taxon>Spiralia</taxon>
        <taxon>Lophotrochozoa</taxon>
        <taxon>Mollusca</taxon>
        <taxon>Bivalvia</taxon>
        <taxon>Autobranchia</taxon>
        <taxon>Heteroconchia</taxon>
        <taxon>Euheterodonta</taxon>
        <taxon>Imparidentia</taxon>
        <taxon>Neoheterodontei</taxon>
        <taxon>Myida</taxon>
        <taxon>Dreissenoidea</taxon>
        <taxon>Dreissenidae</taxon>
        <taxon>Dreissena</taxon>
    </lineage>
</organism>
<evidence type="ECO:0000256" key="7">
    <source>
        <dbReference type="ARBA" id="ARBA00022679"/>
    </source>
</evidence>
<comment type="similarity">
    <text evidence="4 17">Belongs to the NSE1 family.</text>
</comment>
<dbReference type="InterPro" id="IPR011513">
    <property type="entry name" value="Nse1"/>
</dbReference>
<keyword evidence="8 17" id="KW-0479">Metal-binding</keyword>
<keyword evidence="16 17" id="KW-0539">Nucleus</keyword>
<evidence type="ECO:0000256" key="10">
    <source>
        <dbReference type="ARBA" id="ARBA00022771"/>
    </source>
</evidence>
<dbReference type="OrthoDB" id="185455at2759"/>
<keyword evidence="15 17" id="KW-0234">DNA repair</keyword>